<sequence length="947" mass="103173">MNLLAFNLPIVVLLPFLGAILVAWSSKLNRLAAAWTSGGIALLSLAFLVPSMSQVFGGQTLIQSWSWIDSIGLQFAFRLDGLALLFALLILVIGLLVIFYARYYLASKDCMGRFFAYLLMFMGSMLGIVLSENLIQLVVFWELTSITSFLLISYWQQRKDARQGARMALAITGAGGLALLGGVLLLGQVVGSYQLSDVLLAGDIVRAHPLYLPILVLILLGVFTKSAQFPFHFWLPHAMAAPTPVSAYLHSATMVKAGIFLLARFFPVLSGTEEWSWLVGGAGMITLLIGAYTAFFKHDLKGLLAYSTISHLGLITLLFGFGTQLAAVAAIFHIINHATFKASLFMVAGIIDHETGTRDMRKLNGLIKYMPHTAALAIIASAAMAGVPLLNGFLSKEMFFEQAVHASNISSFAWMIPVLVTIGGILSVAYSLRFIHDVFFNGEPVDLPKTPHEPPRFMKIPVDLLVIVCLAVGIFPAYTIAPLLNVAVVGTLQTAAPVYSLAIWHGFTYALMMSAIALSLGVGVYFMRHRFFAFYERYIQHIDARRYFNIGLQKLFRASVHIRAKFDKGSLQNASAWIIFASLIFGGYGFLSQSSPLLGTREMLPVDSVTLIVATGLMLASLLTIVFHRRRLLALVVIGVVGLVISVGFIKFSAPDLALTQLSVEVVTIVLLLLALYYLPQKTPREIGKVRLWRDGLLAVFSGVGVTLLTLSVLTRDYETIAQYFLENSLPGGGGTNVVNVILVDFRGFDTLGEIVVLALAGLGVFAMLQGMKLSAPKRDQNGRIWNTDKHPLIMQTLTRLLLPMMLLVAVFIFLRGHNLPGGGFIAGLIASIALIVQYLANGIEWTSNRIKVDMHWSIGVGLLIAISTGLAAMGIGYPFLTSTFTHLHWPVVGEFEVASAIAFDLGVFLVVVGATVMSLVQLGRLSYASHHPERALLQNATTSEVK</sequence>
<feature type="transmembrane region" description="Helical" evidence="10">
    <location>
        <begin position="462"/>
        <end position="481"/>
    </location>
</feature>
<dbReference type="InterPro" id="IPR001516">
    <property type="entry name" value="Proton_antipo_N"/>
</dbReference>
<dbReference type="EMBL" id="CP000109">
    <property type="protein sequence ID" value="ABB40660.1"/>
    <property type="molecule type" value="Genomic_DNA"/>
</dbReference>
<feature type="domain" description="MrpA C-terminal/MbhD" evidence="14">
    <location>
        <begin position="617"/>
        <end position="681"/>
    </location>
</feature>
<name>Q31JL3_HYDCU</name>
<dbReference type="InterPro" id="IPR050616">
    <property type="entry name" value="CPA3_Na-H_Antiporter_A"/>
</dbReference>
<feature type="transmembrane region" description="Helical" evidence="10">
    <location>
        <begin position="210"/>
        <end position="235"/>
    </location>
</feature>
<feature type="transmembrane region" description="Helical" evidence="10">
    <location>
        <begin position="6"/>
        <end position="24"/>
    </location>
</feature>
<feature type="transmembrane region" description="Helical" evidence="10">
    <location>
        <begin position="114"/>
        <end position="131"/>
    </location>
</feature>
<keyword evidence="7" id="KW-0406">Ion transport</keyword>
<feature type="transmembrane region" description="Helical" evidence="10">
    <location>
        <begin position="411"/>
        <end position="432"/>
    </location>
</feature>
<dbReference type="GO" id="GO:0015297">
    <property type="term" value="F:antiporter activity"/>
    <property type="evidence" value="ECO:0007669"/>
    <property type="project" value="UniProtKB-KW"/>
</dbReference>
<dbReference type="Pfam" id="PF20501">
    <property type="entry name" value="MbhE"/>
    <property type="match status" value="1"/>
</dbReference>
<feature type="transmembrane region" description="Helical" evidence="10">
    <location>
        <begin position="372"/>
        <end position="391"/>
    </location>
</feature>
<evidence type="ECO:0000259" key="13">
    <source>
        <dbReference type="Pfam" id="PF04039"/>
    </source>
</evidence>
<gene>
    <name evidence="16" type="ordered locus">Tcr_0063</name>
</gene>
<organism evidence="16">
    <name type="scientific">Hydrogenovibrio crunogenus (strain DSM 25203 / XCL-2)</name>
    <name type="common">Thiomicrospira crunogena</name>
    <dbReference type="NCBI Taxonomy" id="317025"/>
    <lineage>
        <taxon>Bacteria</taxon>
        <taxon>Pseudomonadati</taxon>
        <taxon>Pseudomonadota</taxon>
        <taxon>Gammaproteobacteria</taxon>
        <taxon>Thiotrichales</taxon>
        <taxon>Piscirickettsiaceae</taxon>
        <taxon>Hydrogenovibrio</taxon>
    </lineage>
</organism>
<evidence type="ECO:0000259" key="12">
    <source>
        <dbReference type="Pfam" id="PF00662"/>
    </source>
</evidence>
<feature type="transmembrane region" description="Helical" evidence="10">
    <location>
        <begin position="793"/>
        <end position="815"/>
    </location>
</feature>
<dbReference type="KEGG" id="tcx:Tcr_0063"/>
<keyword evidence="5 9" id="KW-0812">Transmembrane</keyword>
<dbReference type="Pfam" id="PF00662">
    <property type="entry name" value="Proton_antipo_N"/>
    <property type="match status" value="1"/>
</dbReference>
<dbReference type="Pfam" id="PF13244">
    <property type="entry name" value="MbhD"/>
    <property type="match status" value="1"/>
</dbReference>
<feature type="transmembrane region" description="Helical" evidence="10">
    <location>
        <begin position="247"/>
        <end position="269"/>
    </location>
</feature>
<feature type="transmembrane region" description="Helical" evidence="10">
    <location>
        <begin position="603"/>
        <end position="625"/>
    </location>
</feature>
<feature type="transmembrane region" description="Helical" evidence="10">
    <location>
        <begin position="327"/>
        <end position="351"/>
    </location>
</feature>
<dbReference type="PANTHER" id="PTHR43373:SF1">
    <property type="entry name" value="NA(+)_H(+) ANTIPORTER SUBUNIT A"/>
    <property type="match status" value="1"/>
</dbReference>
<feature type="transmembrane region" description="Helical" evidence="10">
    <location>
        <begin position="901"/>
        <end position="921"/>
    </location>
</feature>
<dbReference type="HOGENOM" id="CLU_007100_2_0_6"/>
<keyword evidence="4" id="KW-1003">Cell membrane</keyword>
<reference evidence="16" key="1">
    <citation type="submission" date="2006-07" db="EMBL/GenBank/DDBJ databases">
        <title>Complete sequence of Thiomicrospira crunogena XCL-2.</title>
        <authorList>
            <consortium name="US DOE Joint Genome Institute"/>
            <person name="Copeland A."/>
            <person name="Lucas S."/>
            <person name="Lapidus A."/>
            <person name="Barry K."/>
            <person name="Detter J.C."/>
            <person name="Glavina del Rio T."/>
            <person name="Hammon N."/>
            <person name="Israni S."/>
            <person name="Dalin E."/>
            <person name="Tice H."/>
            <person name="Pitluck S."/>
            <person name="Chain P."/>
            <person name="Malfatti S."/>
            <person name="Shin M."/>
            <person name="Vergez L."/>
            <person name="Schmutz J."/>
            <person name="Larimer F."/>
            <person name="Land M."/>
            <person name="Hauser L."/>
            <person name="Kyrpides N."/>
            <person name="Lykidis A."/>
            <person name="Scott K.M."/>
            <person name="Sievert S."/>
            <person name="Kerfeld C."/>
            <person name="Freyermuth S."/>
            <person name="Dobrinski K."/>
            <person name="Boller A."/>
            <person name="Fitzpatrick K."/>
            <person name="Thoma P."/>
            <person name="Moore J."/>
            <person name="Richardson P."/>
        </authorList>
    </citation>
    <scope>NUCLEOTIDE SEQUENCE</scope>
    <source>
        <strain evidence="16">XCL-2</strain>
    </source>
</reference>
<dbReference type="OrthoDB" id="9811798at2"/>
<keyword evidence="3" id="KW-0050">Antiport</keyword>
<dbReference type="PANTHER" id="PTHR43373">
    <property type="entry name" value="NA(+)/H(+) ANTIPORTER SUBUNIT"/>
    <property type="match status" value="1"/>
</dbReference>
<evidence type="ECO:0000256" key="2">
    <source>
        <dbReference type="ARBA" id="ARBA00022448"/>
    </source>
</evidence>
<dbReference type="Pfam" id="PF04039">
    <property type="entry name" value="MnhB"/>
    <property type="match status" value="1"/>
</dbReference>
<feature type="transmembrane region" description="Helical" evidence="10">
    <location>
        <begin position="658"/>
        <end position="680"/>
    </location>
</feature>
<dbReference type="InterPro" id="IPR007182">
    <property type="entry name" value="MnhB"/>
</dbReference>
<evidence type="ECO:0000256" key="1">
    <source>
        <dbReference type="ARBA" id="ARBA00004651"/>
    </source>
</evidence>
<dbReference type="Pfam" id="PF00361">
    <property type="entry name" value="Proton_antipo_M"/>
    <property type="match status" value="1"/>
</dbReference>
<feature type="transmembrane region" description="Helical" evidence="10">
    <location>
        <begin position="31"/>
        <end position="49"/>
    </location>
</feature>
<evidence type="ECO:0000256" key="8">
    <source>
        <dbReference type="ARBA" id="ARBA00023136"/>
    </source>
</evidence>
<dbReference type="GO" id="GO:0005886">
    <property type="term" value="C:plasma membrane"/>
    <property type="evidence" value="ECO:0007669"/>
    <property type="project" value="UniProtKB-SubCell"/>
</dbReference>
<feature type="transmembrane region" description="Helical" evidence="10">
    <location>
        <begin position="861"/>
        <end position="881"/>
    </location>
</feature>
<feature type="transmembrane region" description="Helical" evidence="10">
    <location>
        <begin position="501"/>
        <end position="527"/>
    </location>
</feature>
<dbReference type="EC" id="1.6.99.5" evidence="16"/>
<evidence type="ECO:0000259" key="11">
    <source>
        <dbReference type="Pfam" id="PF00361"/>
    </source>
</evidence>
<evidence type="ECO:0000259" key="14">
    <source>
        <dbReference type="Pfam" id="PF13244"/>
    </source>
</evidence>
<evidence type="ECO:0000256" key="4">
    <source>
        <dbReference type="ARBA" id="ARBA00022475"/>
    </source>
</evidence>
<accession>Q31JL3</accession>
<feature type="transmembrane region" description="Helical" evidence="10">
    <location>
        <begin position="303"/>
        <end position="321"/>
    </location>
</feature>
<feature type="domain" description="MrpA C-terminal/MbhE" evidence="15">
    <location>
        <begin position="691"/>
        <end position="772"/>
    </location>
</feature>
<feature type="transmembrane region" description="Helical" evidence="10">
    <location>
        <begin position="275"/>
        <end position="296"/>
    </location>
</feature>
<dbReference type="NCBIfam" id="NF009288">
    <property type="entry name" value="PRK12648.1"/>
    <property type="match status" value="1"/>
</dbReference>
<keyword evidence="16" id="KW-0560">Oxidoreductase</keyword>
<feature type="transmembrane region" description="Helical" evidence="10">
    <location>
        <begin position="574"/>
        <end position="591"/>
    </location>
</feature>
<evidence type="ECO:0000256" key="3">
    <source>
        <dbReference type="ARBA" id="ARBA00022449"/>
    </source>
</evidence>
<proteinExistence type="predicted"/>
<feature type="domain" description="NADH:quinone oxidoreductase/Mrp antiporter transmembrane" evidence="11">
    <location>
        <begin position="131"/>
        <end position="410"/>
    </location>
</feature>
<evidence type="ECO:0000256" key="9">
    <source>
        <dbReference type="RuleBase" id="RU000320"/>
    </source>
</evidence>
<keyword evidence="2" id="KW-0813">Transport</keyword>
<evidence type="ECO:0000256" key="5">
    <source>
        <dbReference type="ARBA" id="ARBA00022692"/>
    </source>
</evidence>
<evidence type="ECO:0000259" key="15">
    <source>
        <dbReference type="Pfam" id="PF20501"/>
    </source>
</evidence>
<protein>
    <submittedName>
        <fullName evidence="16">Monovalent cation: proton antiporter-3 (CPA3) family transporter, subunit A/B</fullName>
        <ecNumber evidence="16">1.6.99.5</ecNumber>
    </submittedName>
</protein>
<feature type="transmembrane region" description="Helical" evidence="10">
    <location>
        <begin position="755"/>
        <end position="772"/>
    </location>
</feature>
<evidence type="ECO:0000313" key="16">
    <source>
        <dbReference type="EMBL" id="ABB40660.1"/>
    </source>
</evidence>
<feature type="transmembrane region" description="Helical" evidence="10">
    <location>
        <begin position="821"/>
        <end position="841"/>
    </location>
</feature>
<dbReference type="InterPro" id="IPR046806">
    <property type="entry name" value="MrpA_C/MbhE"/>
</dbReference>
<dbReference type="GO" id="GO:0016491">
    <property type="term" value="F:oxidoreductase activity"/>
    <property type="evidence" value="ECO:0007669"/>
    <property type="project" value="UniProtKB-KW"/>
</dbReference>
<evidence type="ECO:0000256" key="6">
    <source>
        <dbReference type="ARBA" id="ARBA00022989"/>
    </source>
</evidence>
<feature type="transmembrane region" description="Helical" evidence="10">
    <location>
        <begin position="82"/>
        <end position="102"/>
    </location>
</feature>
<dbReference type="eggNOG" id="COG2111">
    <property type="taxonomic scope" value="Bacteria"/>
</dbReference>
<evidence type="ECO:0000256" key="10">
    <source>
        <dbReference type="SAM" id="Phobius"/>
    </source>
</evidence>
<dbReference type="GO" id="GO:0006811">
    <property type="term" value="P:monoatomic ion transport"/>
    <property type="evidence" value="ECO:0007669"/>
    <property type="project" value="UniProtKB-KW"/>
</dbReference>
<evidence type="ECO:0000256" key="7">
    <source>
        <dbReference type="ARBA" id="ARBA00023065"/>
    </source>
</evidence>
<feature type="domain" description="Na+/H+ antiporter MnhB subunit-related protein" evidence="13">
    <location>
        <begin position="794"/>
        <end position="917"/>
    </location>
</feature>
<keyword evidence="6 10" id="KW-1133">Transmembrane helix</keyword>
<feature type="transmembrane region" description="Helical" evidence="10">
    <location>
        <begin position="692"/>
        <end position="714"/>
    </location>
</feature>
<dbReference type="STRING" id="317025.Tcr_0063"/>
<dbReference type="InterPro" id="IPR025383">
    <property type="entry name" value="MrpA_C/MbhD"/>
</dbReference>
<feature type="transmembrane region" description="Helical" evidence="10">
    <location>
        <begin position="137"/>
        <end position="155"/>
    </location>
</feature>
<feature type="transmembrane region" description="Helical" evidence="10">
    <location>
        <begin position="632"/>
        <end position="652"/>
    </location>
</feature>
<dbReference type="PRINTS" id="PR01434">
    <property type="entry name" value="NADHDHGNASE5"/>
</dbReference>
<dbReference type="InterPro" id="IPR001750">
    <property type="entry name" value="ND/Mrp_TM"/>
</dbReference>
<keyword evidence="8 10" id="KW-0472">Membrane</keyword>
<dbReference type="eggNOG" id="COG1009">
    <property type="taxonomic scope" value="Bacteria"/>
</dbReference>
<dbReference type="AlphaFoldDB" id="Q31JL3"/>
<feature type="transmembrane region" description="Helical" evidence="10">
    <location>
        <begin position="167"/>
        <end position="190"/>
    </location>
</feature>
<feature type="domain" description="NADH-Ubiquinone oxidoreductase (complex I) chain 5 N-terminal" evidence="12">
    <location>
        <begin position="67"/>
        <end position="115"/>
    </location>
</feature>
<comment type="subcellular location">
    <subcellularLocation>
        <location evidence="1">Cell membrane</location>
        <topology evidence="1">Multi-pass membrane protein</topology>
    </subcellularLocation>
    <subcellularLocation>
        <location evidence="9">Membrane</location>
        <topology evidence="9">Multi-pass membrane protein</topology>
    </subcellularLocation>
</comment>